<dbReference type="Proteomes" id="UP000179807">
    <property type="component" value="Unassembled WGS sequence"/>
</dbReference>
<keyword evidence="6 9" id="KW-1133">Transmembrane helix</keyword>
<evidence type="ECO:0000256" key="8">
    <source>
        <dbReference type="SAM" id="MobiDB-lite"/>
    </source>
</evidence>
<reference evidence="11" key="1">
    <citation type="submission" date="2016-10" db="EMBL/GenBank/DDBJ databases">
        <authorList>
            <person name="Benchimol M."/>
            <person name="Almeida L.G."/>
            <person name="Vasconcelos A.T."/>
            <person name="Perreira-Neves A."/>
            <person name="Rosa I.A."/>
            <person name="Tasca T."/>
            <person name="Bogo M.R."/>
            <person name="de Souza W."/>
        </authorList>
    </citation>
    <scope>NUCLEOTIDE SEQUENCE [LARGE SCALE GENOMIC DNA]</scope>
    <source>
        <strain evidence="11">K</strain>
    </source>
</reference>
<accession>A0A1J4JXF3</accession>
<comment type="caution">
    <text evidence="11">The sequence shown here is derived from an EMBL/GenBank/DDBJ whole genome shotgun (WGS) entry which is preliminary data.</text>
</comment>
<dbReference type="GO" id="GO:0015179">
    <property type="term" value="F:L-amino acid transmembrane transporter activity"/>
    <property type="evidence" value="ECO:0007669"/>
    <property type="project" value="TreeGrafter"/>
</dbReference>
<comment type="similarity">
    <text evidence="2">Belongs to the amino acid/polyamine transporter 2 family.</text>
</comment>
<keyword evidence="4 9" id="KW-0812">Transmembrane</keyword>
<dbReference type="PANTHER" id="PTHR22950">
    <property type="entry name" value="AMINO ACID TRANSPORTER"/>
    <property type="match status" value="1"/>
</dbReference>
<feature type="region of interest" description="Disordered" evidence="8">
    <location>
        <begin position="30"/>
        <end position="52"/>
    </location>
</feature>
<feature type="transmembrane region" description="Helical" evidence="9">
    <location>
        <begin position="181"/>
        <end position="200"/>
    </location>
</feature>
<keyword evidence="5" id="KW-0029">Amino-acid transport</keyword>
<evidence type="ECO:0000256" key="7">
    <source>
        <dbReference type="ARBA" id="ARBA00023136"/>
    </source>
</evidence>
<protein>
    <submittedName>
        <fullName evidence="11">Transmembrane amino acid transporter protein</fullName>
    </submittedName>
</protein>
<feature type="transmembrane region" description="Helical" evidence="9">
    <location>
        <begin position="326"/>
        <end position="351"/>
    </location>
</feature>
<feature type="compositionally biased region" description="Polar residues" evidence="8">
    <location>
        <begin position="36"/>
        <end position="52"/>
    </location>
</feature>
<name>A0A1J4JXF3_9EUKA</name>
<dbReference type="VEuPathDB" id="TrichDB:TRFO_31094"/>
<evidence type="ECO:0000256" key="4">
    <source>
        <dbReference type="ARBA" id="ARBA00022692"/>
    </source>
</evidence>
<dbReference type="Pfam" id="PF01490">
    <property type="entry name" value="Aa_trans"/>
    <property type="match status" value="1"/>
</dbReference>
<evidence type="ECO:0000256" key="2">
    <source>
        <dbReference type="ARBA" id="ARBA00008066"/>
    </source>
</evidence>
<dbReference type="GO" id="GO:0016020">
    <property type="term" value="C:membrane"/>
    <property type="evidence" value="ECO:0007669"/>
    <property type="project" value="UniProtKB-SubCell"/>
</dbReference>
<keyword evidence="7 9" id="KW-0472">Membrane</keyword>
<dbReference type="OrthoDB" id="28208at2759"/>
<dbReference type="RefSeq" id="XP_068355093.1">
    <property type="nucleotide sequence ID" value="XM_068507728.1"/>
</dbReference>
<keyword evidence="12" id="KW-1185">Reference proteome</keyword>
<evidence type="ECO:0000259" key="10">
    <source>
        <dbReference type="Pfam" id="PF01490"/>
    </source>
</evidence>
<dbReference type="EMBL" id="MLAK01000888">
    <property type="protein sequence ID" value="OHT01957.1"/>
    <property type="molecule type" value="Genomic_DNA"/>
</dbReference>
<proteinExistence type="inferred from homology"/>
<feature type="transmembrane region" description="Helical" evidence="9">
    <location>
        <begin position="285"/>
        <end position="306"/>
    </location>
</feature>
<feature type="transmembrane region" description="Helical" evidence="9">
    <location>
        <begin position="251"/>
        <end position="273"/>
    </location>
</feature>
<sequence>MKDCTNEPDIELEFIEIQEGADVDYEGNPIQKPMIESNSESEATNKTTESTSEVGKKEITLHRVRRFPTFVNLINALVGAGIVGVPATFKHSGLGPTIFLLILSCFLCYMCSNIIINLQYELKIKGLDELAFVCFKKPGEIIISILCMIFSLSCTVSYLIIGAAKIADWCTLGNFDVSGTWSYRILTLVYALVFPVALTIPRHLSFLSKFSYVSLVSIGFYAIAILIKSIIELSKPNSLPESVIGYNINSGIFSAFSVHALTFSLSIVMMPVIAPYNPIPRKRHFILGVTYLFSWFVVAIPGAFAYLTKGSDTASDMLSSYPKDDILIIVVQAFMLCNVSISYPVVIQSLVGSLGQLIFKQNLPELMTLKQRLILIPIIDAVNIIIAMFLTDIQPVLGIGGSLGGCIVVFTFPSACRLRITKDKLYTPRNIGHIILVIFGLAFACVCTYYTVLDAIKAYS</sequence>
<feature type="transmembrane region" description="Helical" evidence="9">
    <location>
        <begin position="430"/>
        <end position="452"/>
    </location>
</feature>
<evidence type="ECO:0000256" key="5">
    <source>
        <dbReference type="ARBA" id="ARBA00022970"/>
    </source>
</evidence>
<evidence type="ECO:0000313" key="12">
    <source>
        <dbReference type="Proteomes" id="UP000179807"/>
    </source>
</evidence>
<feature type="domain" description="Amino acid transporter transmembrane" evidence="10">
    <location>
        <begin position="69"/>
        <end position="451"/>
    </location>
</feature>
<feature type="transmembrane region" description="Helical" evidence="9">
    <location>
        <begin position="67"/>
        <end position="86"/>
    </location>
</feature>
<dbReference type="InterPro" id="IPR013057">
    <property type="entry name" value="AA_transpt_TM"/>
</dbReference>
<feature type="transmembrane region" description="Helical" evidence="9">
    <location>
        <begin position="212"/>
        <end position="231"/>
    </location>
</feature>
<dbReference type="PANTHER" id="PTHR22950:SF458">
    <property type="entry name" value="SODIUM-COUPLED NEUTRAL AMINO ACID TRANSPORTER 11-RELATED"/>
    <property type="match status" value="1"/>
</dbReference>
<feature type="transmembrane region" description="Helical" evidence="9">
    <location>
        <begin position="396"/>
        <end position="418"/>
    </location>
</feature>
<organism evidence="11 12">
    <name type="scientific">Tritrichomonas foetus</name>
    <dbReference type="NCBI Taxonomy" id="1144522"/>
    <lineage>
        <taxon>Eukaryota</taxon>
        <taxon>Metamonada</taxon>
        <taxon>Parabasalia</taxon>
        <taxon>Tritrichomonadida</taxon>
        <taxon>Tritrichomonadidae</taxon>
        <taxon>Tritrichomonas</taxon>
    </lineage>
</organism>
<feature type="transmembrane region" description="Helical" evidence="9">
    <location>
        <begin position="141"/>
        <end position="161"/>
    </location>
</feature>
<dbReference type="AlphaFoldDB" id="A0A1J4JXF3"/>
<keyword evidence="3" id="KW-0813">Transport</keyword>
<feature type="transmembrane region" description="Helical" evidence="9">
    <location>
        <begin position="98"/>
        <end position="120"/>
    </location>
</feature>
<dbReference type="GeneID" id="94842432"/>
<evidence type="ECO:0000313" key="11">
    <source>
        <dbReference type="EMBL" id="OHT01957.1"/>
    </source>
</evidence>
<gene>
    <name evidence="11" type="ORF">TRFO_31094</name>
</gene>
<feature type="transmembrane region" description="Helical" evidence="9">
    <location>
        <begin position="372"/>
        <end position="390"/>
    </location>
</feature>
<evidence type="ECO:0000256" key="1">
    <source>
        <dbReference type="ARBA" id="ARBA00004141"/>
    </source>
</evidence>
<evidence type="ECO:0000256" key="9">
    <source>
        <dbReference type="SAM" id="Phobius"/>
    </source>
</evidence>
<comment type="subcellular location">
    <subcellularLocation>
        <location evidence="1">Membrane</location>
        <topology evidence="1">Multi-pass membrane protein</topology>
    </subcellularLocation>
</comment>
<evidence type="ECO:0000256" key="3">
    <source>
        <dbReference type="ARBA" id="ARBA00022448"/>
    </source>
</evidence>
<evidence type="ECO:0000256" key="6">
    <source>
        <dbReference type="ARBA" id="ARBA00022989"/>
    </source>
</evidence>